<sequence length="302" mass="33729">MNNVDKLISILDKIKSSKTLTEVAEKLYFSQPYVSKLITEMEKQYGIKLVNRKDTPISLTNAGEVIVQNLKVIQDAQEKLNINLVDLKRTEQGTISIAVCSLVDAPTLGCIAPELYRKFPDLKLNFVNLTGDITDHDLINGKIDLAIGRKWNNRDLHIIPLPVSQLALLIPETCSLFDENSEYVEFTQDNLSTLNDCNYIGVNDSSFLQHKVNLLLEENGIHVNKIMELPNSGQAATVAMSLHATTITTERIAKNNLEKSSKYNLMMIPKDNVGLNMAISYRKQSSSNIKAVAQAINELINK</sequence>
<dbReference type="InterPro" id="IPR036390">
    <property type="entry name" value="WH_DNA-bd_sf"/>
</dbReference>
<reference evidence="6" key="1">
    <citation type="submission" date="2018-01" db="EMBL/GenBank/DDBJ databases">
        <title>Genome sequnecing of Lactobacillus formosensis KACC 18721.</title>
        <authorList>
            <person name="Kim S.-J."/>
            <person name="Heo J."/>
        </authorList>
    </citation>
    <scope>NUCLEOTIDE SEQUENCE</scope>
    <source>
        <strain evidence="6">KACC 18721</strain>
    </source>
</reference>
<dbReference type="PANTHER" id="PTHR30126">
    <property type="entry name" value="HTH-TYPE TRANSCRIPTIONAL REGULATOR"/>
    <property type="match status" value="1"/>
</dbReference>
<dbReference type="PROSITE" id="PS50931">
    <property type="entry name" value="HTH_LYSR"/>
    <property type="match status" value="1"/>
</dbReference>
<accession>A0A2P4R8G0</accession>
<keyword evidence="4" id="KW-0804">Transcription</keyword>
<dbReference type="CDD" id="cd05466">
    <property type="entry name" value="PBP2_LTTR_substrate"/>
    <property type="match status" value="1"/>
</dbReference>
<gene>
    <name evidence="6" type="ORF">C2R26_02645</name>
</gene>
<name>A0A2P4R8G0_9LACO</name>
<dbReference type="InterPro" id="IPR000847">
    <property type="entry name" value="LysR_HTH_N"/>
</dbReference>
<dbReference type="EMBL" id="PPWZ01000013">
    <property type="protein sequence ID" value="POH37548.1"/>
    <property type="molecule type" value="Genomic_DNA"/>
</dbReference>
<comment type="similarity">
    <text evidence="1">Belongs to the LysR transcriptional regulatory family.</text>
</comment>
<dbReference type="Gene3D" id="1.10.10.10">
    <property type="entry name" value="Winged helix-like DNA-binding domain superfamily/Winged helix DNA-binding domain"/>
    <property type="match status" value="1"/>
</dbReference>
<evidence type="ECO:0000259" key="5">
    <source>
        <dbReference type="PROSITE" id="PS50931"/>
    </source>
</evidence>
<evidence type="ECO:0000256" key="4">
    <source>
        <dbReference type="ARBA" id="ARBA00023163"/>
    </source>
</evidence>
<dbReference type="GO" id="GO:0003700">
    <property type="term" value="F:DNA-binding transcription factor activity"/>
    <property type="evidence" value="ECO:0007669"/>
    <property type="project" value="InterPro"/>
</dbReference>
<dbReference type="SUPFAM" id="SSF46785">
    <property type="entry name" value="Winged helix' DNA-binding domain"/>
    <property type="match status" value="1"/>
</dbReference>
<dbReference type="Pfam" id="PF03466">
    <property type="entry name" value="LysR_substrate"/>
    <property type="match status" value="1"/>
</dbReference>
<dbReference type="SUPFAM" id="SSF53850">
    <property type="entry name" value="Periplasmic binding protein-like II"/>
    <property type="match status" value="1"/>
</dbReference>
<protein>
    <submittedName>
        <fullName evidence="6">LysR family transcriptional regulator</fullName>
    </submittedName>
</protein>
<dbReference type="Gene3D" id="3.40.190.290">
    <property type="match status" value="1"/>
</dbReference>
<dbReference type="InterPro" id="IPR005119">
    <property type="entry name" value="LysR_subst-bd"/>
</dbReference>
<dbReference type="InterPro" id="IPR036388">
    <property type="entry name" value="WH-like_DNA-bd_sf"/>
</dbReference>
<evidence type="ECO:0000256" key="3">
    <source>
        <dbReference type="ARBA" id="ARBA00023125"/>
    </source>
</evidence>
<feature type="domain" description="HTH lysR-type" evidence="5">
    <location>
        <begin position="1"/>
        <end position="60"/>
    </location>
</feature>
<evidence type="ECO:0000313" key="6">
    <source>
        <dbReference type="EMBL" id="POH37548.1"/>
    </source>
</evidence>
<proteinExistence type="inferred from homology"/>
<dbReference type="GO" id="GO:0003677">
    <property type="term" value="F:DNA binding"/>
    <property type="evidence" value="ECO:0007669"/>
    <property type="project" value="UniProtKB-KW"/>
</dbReference>
<keyword evidence="2" id="KW-0805">Transcription regulation</keyword>
<evidence type="ECO:0000256" key="1">
    <source>
        <dbReference type="ARBA" id="ARBA00009437"/>
    </source>
</evidence>
<evidence type="ECO:0000256" key="2">
    <source>
        <dbReference type="ARBA" id="ARBA00023015"/>
    </source>
</evidence>
<comment type="caution">
    <text evidence="6">The sequence shown here is derived from an EMBL/GenBank/DDBJ whole genome shotgun (WGS) entry which is preliminary data.</text>
</comment>
<keyword evidence="3" id="KW-0238">DNA-binding</keyword>
<organism evidence="6">
    <name type="scientific">Companilactobacillus formosensis</name>
    <dbReference type="NCBI Taxonomy" id="1617889"/>
    <lineage>
        <taxon>Bacteria</taxon>
        <taxon>Bacillati</taxon>
        <taxon>Bacillota</taxon>
        <taxon>Bacilli</taxon>
        <taxon>Lactobacillales</taxon>
        <taxon>Lactobacillaceae</taxon>
        <taxon>Companilactobacillus</taxon>
    </lineage>
</organism>
<dbReference type="Pfam" id="PF00126">
    <property type="entry name" value="HTH_1"/>
    <property type="match status" value="1"/>
</dbReference>
<dbReference type="AlphaFoldDB" id="A0A2P4R8G0"/>